<dbReference type="Gene3D" id="3.90.1150.200">
    <property type="match status" value="1"/>
</dbReference>
<dbReference type="AlphaFoldDB" id="A0A4Q0P765"/>
<evidence type="ECO:0000313" key="3">
    <source>
        <dbReference type="Proteomes" id="UP000289238"/>
    </source>
</evidence>
<reference evidence="2 3" key="1">
    <citation type="submission" date="2018-07" db="EMBL/GenBank/DDBJ databases">
        <title>Leeuwenhoekiella genomics.</title>
        <authorList>
            <person name="Tahon G."/>
            <person name="Willems A."/>
        </authorList>
    </citation>
    <scope>NUCLEOTIDE SEQUENCE [LARGE SCALE GENOMIC DNA]</scope>
    <source>
        <strain evidence="2 3">LMG 22550</strain>
    </source>
</reference>
<dbReference type="EMBL" id="QOVM01000003">
    <property type="protein sequence ID" value="RXG22524.1"/>
    <property type="molecule type" value="Genomic_DNA"/>
</dbReference>
<name>A0A4Q0P765_9FLAO</name>
<keyword evidence="3" id="KW-1185">Reference proteome</keyword>
<dbReference type="SUPFAM" id="SSF159888">
    <property type="entry name" value="YdhG-like"/>
    <property type="match status" value="1"/>
</dbReference>
<sequence length="114" mass="13441">MNPAENYILLKPEPYKSLLLDLQVLIEHTVPEAVLLYKWHLPFYYLNGKMFCFLNFRKTFVELSFPKGILLDDPNNQLTAGENRKNLCSLRYYNVEDIDTEIVIGFLKQLKNKL</sequence>
<comment type="caution">
    <text evidence="2">The sequence shown here is derived from an EMBL/GenBank/DDBJ whole genome shotgun (WGS) entry which is preliminary data.</text>
</comment>
<dbReference type="OrthoDB" id="670608at2"/>
<accession>A0A4Q0P765</accession>
<evidence type="ECO:0000313" key="2">
    <source>
        <dbReference type="EMBL" id="RXG22524.1"/>
    </source>
</evidence>
<organism evidence="2 3">
    <name type="scientific">Leeuwenhoekiella aequorea</name>
    <dbReference type="NCBI Taxonomy" id="283736"/>
    <lineage>
        <taxon>Bacteria</taxon>
        <taxon>Pseudomonadati</taxon>
        <taxon>Bacteroidota</taxon>
        <taxon>Flavobacteriia</taxon>
        <taxon>Flavobacteriales</taxon>
        <taxon>Flavobacteriaceae</taxon>
        <taxon>Leeuwenhoekiella</taxon>
    </lineage>
</organism>
<feature type="domain" description="YdhG-like" evidence="1">
    <location>
        <begin position="17"/>
        <end position="108"/>
    </location>
</feature>
<gene>
    <name evidence="2" type="ORF">DSM00_1622</name>
</gene>
<dbReference type="RefSeq" id="WP_128757517.1">
    <property type="nucleotide sequence ID" value="NZ_QOVM01000003.1"/>
</dbReference>
<dbReference type="Pfam" id="PF08818">
    <property type="entry name" value="DUF1801"/>
    <property type="match status" value="1"/>
</dbReference>
<proteinExistence type="predicted"/>
<evidence type="ECO:0000259" key="1">
    <source>
        <dbReference type="Pfam" id="PF08818"/>
    </source>
</evidence>
<dbReference type="InterPro" id="IPR014922">
    <property type="entry name" value="YdhG-like"/>
</dbReference>
<dbReference type="Proteomes" id="UP000289238">
    <property type="component" value="Unassembled WGS sequence"/>
</dbReference>
<protein>
    <recommendedName>
        <fullName evidence="1">YdhG-like domain-containing protein</fullName>
    </recommendedName>
</protein>